<dbReference type="PANTHER" id="PTHR39474">
    <property type="entry name" value="UNNAMED PRODUCT"/>
    <property type="match status" value="1"/>
</dbReference>
<dbReference type="Proteomes" id="UP001304895">
    <property type="component" value="Unassembled WGS sequence"/>
</dbReference>
<accession>A0AAN6UC76</accession>
<reference evidence="1" key="2">
    <citation type="submission" date="2023-05" db="EMBL/GenBank/DDBJ databases">
        <authorList>
            <consortium name="Lawrence Berkeley National Laboratory"/>
            <person name="Steindorff A."/>
            <person name="Hensen N."/>
            <person name="Bonometti L."/>
            <person name="Westerberg I."/>
            <person name="Brannstrom I.O."/>
            <person name="Guillou S."/>
            <person name="Cros-Aarteil S."/>
            <person name="Calhoun S."/>
            <person name="Haridas S."/>
            <person name="Kuo A."/>
            <person name="Mondo S."/>
            <person name="Pangilinan J."/>
            <person name="Riley R."/>
            <person name="Labutti K."/>
            <person name="Andreopoulos B."/>
            <person name="Lipzen A."/>
            <person name="Chen C."/>
            <person name="Yanf M."/>
            <person name="Daum C."/>
            <person name="Ng V."/>
            <person name="Clum A."/>
            <person name="Ohm R."/>
            <person name="Martin F."/>
            <person name="Silar P."/>
            <person name="Natvig D."/>
            <person name="Lalanne C."/>
            <person name="Gautier V."/>
            <person name="Ament-Velasquez S.L."/>
            <person name="Kruys A."/>
            <person name="Hutchinson M.I."/>
            <person name="Powell A.J."/>
            <person name="Barry K."/>
            <person name="Miller A.N."/>
            <person name="Grigoriev I.V."/>
            <person name="Debuchy R."/>
            <person name="Gladieux P."/>
            <person name="Thoren M.H."/>
            <person name="Johannesson H."/>
        </authorList>
    </citation>
    <scope>NUCLEOTIDE SEQUENCE</scope>
    <source>
        <strain evidence="1">CBS 123565</strain>
    </source>
</reference>
<comment type="caution">
    <text evidence="1">The sequence shown here is derived from an EMBL/GenBank/DDBJ whole genome shotgun (WGS) entry which is preliminary data.</text>
</comment>
<sequence>VALDSLGPMVVGRDGTVSRIGNWHEMTAHERALTVRVLGKRNQLRLGNLK</sequence>
<name>A0AAN6UC76_9PEZI</name>
<gene>
    <name evidence="1" type="ORF">BT67DRAFT_334561</name>
</gene>
<dbReference type="PANTHER" id="PTHR39474:SF1">
    <property type="entry name" value="FUNGAL SPECIFIC TRANSCRIPTION FACTOR"/>
    <property type="match status" value="1"/>
</dbReference>
<dbReference type="EMBL" id="MU853438">
    <property type="protein sequence ID" value="KAK4130332.1"/>
    <property type="molecule type" value="Genomic_DNA"/>
</dbReference>
<feature type="non-terminal residue" evidence="1">
    <location>
        <position position="50"/>
    </location>
</feature>
<keyword evidence="2" id="KW-1185">Reference proteome</keyword>
<feature type="non-terminal residue" evidence="1">
    <location>
        <position position="1"/>
    </location>
</feature>
<evidence type="ECO:0000313" key="2">
    <source>
        <dbReference type="Proteomes" id="UP001304895"/>
    </source>
</evidence>
<protein>
    <submittedName>
        <fullName evidence="1">Uncharacterized protein</fullName>
    </submittedName>
</protein>
<evidence type="ECO:0000313" key="1">
    <source>
        <dbReference type="EMBL" id="KAK4130332.1"/>
    </source>
</evidence>
<dbReference type="AlphaFoldDB" id="A0AAN6UC76"/>
<organism evidence="1 2">
    <name type="scientific">Trichocladium antarcticum</name>
    <dbReference type="NCBI Taxonomy" id="1450529"/>
    <lineage>
        <taxon>Eukaryota</taxon>
        <taxon>Fungi</taxon>
        <taxon>Dikarya</taxon>
        <taxon>Ascomycota</taxon>
        <taxon>Pezizomycotina</taxon>
        <taxon>Sordariomycetes</taxon>
        <taxon>Sordariomycetidae</taxon>
        <taxon>Sordariales</taxon>
        <taxon>Chaetomiaceae</taxon>
        <taxon>Trichocladium</taxon>
    </lineage>
</organism>
<proteinExistence type="predicted"/>
<reference evidence="1" key="1">
    <citation type="journal article" date="2023" name="Mol. Phylogenet. Evol.">
        <title>Genome-scale phylogeny and comparative genomics of the fungal order Sordariales.</title>
        <authorList>
            <person name="Hensen N."/>
            <person name="Bonometti L."/>
            <person name="Westerberg I."/>
            <person name="Brannstrom I.O."/>
            <person name="Guillou S."/>
            <person name="Cros-Aarteil S."/>
            <person name="Calhoun S."/>
            <person name="Haridas S."/>
            <person name="Kuo A."/>
            <person name="Mondo S."/>
            <person name="Pangilinan J."/>
            <person name="Riley R."/>
            <person name="LaButti K."/>
            <person name="Andreopoulos B."/>
            <person name="Lipzen A."/>
            <person name="Chen C."/>
            <person name="Yan M."/>
            <person name="Daum C."/>
            <person name="Ng V."/>
            <person name="Clum A."/>
            <person name="Steindorff A."/>
            <person name="Ohm R.A."/>
            <person name="Martin F."/>
            <person name="Silar P."/>
            <person name="Natvig D.O."/>
            <person name="Lalanne C."/>
            <person name="Gautier V."/>
            <person name="Ament-Velasquez S.L."/>
            <person name="Kruys A."/>
            <person name="Hutchinson M.I."/>
            <person name="Powell A.J."/>
            <person name="Barry K."/>
            <person name="Miller A.N."/>
            <person name="Grigoriev I.V."/>
            <person name="Debuchy R."/>
            <person name="Gladieux P."/>
            <person name="Hiltunen Thoren M."/>
            <person name="Johannesson H."/>
        </authorList>
    </citation>
    <scope>NUCLEOTIDE SEQUENCE</scope>
    <source>
        <strain evidence="1">CBS 123565</strain>
    </source>
</reference>